<comment type="caution">
    <text evidence="11">The sequence shown here is derived from an EMBL/GenBank/DDBJ whole genome shotgun (WGS) entry which is preliminary data.</text>
</comment>
<comment type="subcellular location">
    <subcellularLocation>
        <location evidence="1 9">Cell inner membrane</location>
        <topology evidence="1 9">Multi-pass membrane protein</topology>
    </subcellularLocation>
</comment>
<dbReference type="GO" id="GO:0022857">
    <property type="term" value="F:transmembrane transporter activity"/>
    <property type="evidence" value="ECO:0007669"/>
    <property type="project" value="UniProtKB-UniRule"/>
</dbReference>
<evidence type="ECO:0000256" key="6">
    <source>
        <dbReference type="ARBA" id="ARBA00022989"/>
    </source>
</evidence>
<dbReference type="PANTHER" id="PTHR35011">
    <property type="entry name" value="2,3-DIKETO-L-GULONATE TRAP TRANSPORTER SMALL PERMEASE PROTEIN YIAM"/>
    <property type="match status" value="1"/>
</dbReference>
<dbReference type="Pfam" id="PF04290">
    <property type="entry name" value="DctQ"/>
    <property type="match status" value="1"/>
</dbReference>
<evidence type="ECO:0000256" key="1">
    <source>
        <dbReference type="ARBA" id="ARBA00004429"/>
    </source>
</evidence>
<feature type="domain" description="Tripartite ATP-independent periplasmic transporters DctQ component" evidence="10">
    <location>
        <begin position="33"/>
        <end position="164"/>
    </location>
</feature>
<dbReference type="AlphaFoldDB" id="A0A850LBS6"/>
<name>A0A850LBS6_9RHOB</name>
<evidence type="ECO:0000256" key="7">
    <source>
        <dbReference type="ARBA" id="ARBA00023136"/>
    </source>
</evidence>
<feature type="transmembrane region" description="Helical" evidence="9">
    <location>
        <begin position="95"/>
        <end position="117"/>
    </location>
</feature>
<evidence type="ECO:0000256" key="3">
    <source>
        <dbReference type="ARBA" id="ARBA00022475"/>
    </source>
</evidence>
<dbReference type="EMBL" id="JABXIY010000003">
    <property type="protein sequence ID" value="NVK95461.1"/>
    <property type="molecule type" value="Genomic_DNA"/>
</dbReference>
<evidence type="ECO:0000256" key="8">
    <source>
        <dbReference type="ARBA" id="ARBA00038436"/>
    </source>
</evidence>
<evidence type="ECO:0000313" key="11">
    <source>
        <dbReference type="EMBL" id="NVK95461.1"/>
    </source>
</evidence>
<feature type="transmembrane region" description="Helical" evidence="9">
    <location>
        <begin position="137"/>
        <end position="156"/>
    </location>
</feature>
<comment type="function">
    <text evidence="9">Part of the tripartite ATP-independent periplasmic (TRAP) transport system.</text>
</comment>
<dbReference type="InterPro" id="IPR007387">
    <property type="entry name" value="TRAP_DctQ"/>
</dbReference>
<keyword evidence="3" id="KW-1003">Cell membrane</keyword>
<dbReference type="OMA" id="SFIYLAW"/>
<keyword evidence="5 9" id="KW-0812">Transmembrane</keyword>
<comment type="subunit">
    <text evidence="9">The complex comprises the extracytoplasmic solute receptor protein and the two transmembrane proteins.</text>
</comment>
<organism evidence="11 12">
    <name type="scientific">Ruegeria pomeroyi</name>
    <dbReference type="NCBI Taxonomy" id="89184"/>
    <lineage>
        <taxon>Bacteria</taxon>
        <taxon>Pseudomonadati</taxon>
        <taxon>Pseudomonadota</taxon>
        <taxon>Alphaproteobacteria</taxon>
        <taxon>Rhodobacterales</taxon>
        <taxon>Roseobacteraceae</taxon>
        <taxon>Ruegeria</taxon>
    </lineage>
</organism>
<feature type="transmembrane region" description="Helical" evidence="9">
    <location>
        <begin position="24"/>
        <end position="42"/>
    </location>
</feature>
<gene>
    <name evidence="11" type="ORF">HW564_00905</name>
</gene>
<keyword evidence="6 9" id="KW-1133">Transmembrane helix</keyword>
<feature type="transmembrane region" description="Helical" evidence="9">
    <location>
        <begin position="57"/>
        <end position="74"/>
    </location>
</feature>
<dbReference type="InterPro" id="IPR055348">
    <property type="entry name" value="DctQ"/>
</dbReference>
<sequence>MPLARREGHVTPILNALNRNAERWALLVFYVMLVVTMAVEVLRREIFAYSSIWGEEIVRYSFIYLAWIGAASAVKERGHIRIDVLMHYLGRRAKALLYIFGDLVMFVVAVIALYWSFETVLVSAKFGSVSHGLRISMVWFLMAVPVGFSLMVLRLVQSFLRDLRSLRDGTPVYEGDKLFD</sequence>
<accession>A0A850LBS6</accession>
<dbReference type="GO" id="GO:0005886">
    <property type="term" value="C:plasma membrane"/>
    <property type="evidence" value="ECO:0007669"/>
    <property type="project" value="UniProtKB-SubCell"/>
</dbReference>
<evidence type="ECO:0000256" key="5">
    <source>
        <dbReference type="ARBA" id="ARBA00022692"/>
    </source>
</evidence>
<keyword evidence="4 9" id="KW-0997">Cell inner membrane</keyword>
<protein>
    <recommendedName>
        <fullName evidence="9">TRAP transporter small permease protein</fullName>
    </recommendedName>
</protein>
<evidence type="ECO:0000256" key="2">
    <source>
        <dbReference type="ARBA" id="ARBA00022448"/>
    </source>
</evidence>
<evidence type="ECO:0000259" key="10">
    <source>
        <dbReference type="Pfam" id="PF04290"/>
    </source>
</evidence>
<dbReference type="RefSeq" id="WP_011046348.1">
    <property type="nucleotide sequence ID" value="NZ_CP076685.1"/>
</dbReference>
<comment type="similarity">
    <text evidence="8 9">Belongs to the TRAP transporter small permease family.</text>
</comment>
<proteinExistence type="inferred from homology"/>
<evidence type="ECO:0000256" key="9">
    <source>
        <dbReference type="RuleBase" id="RU369079"/>
    </source>
</evidence>
<keyword evidence="2 9" id="KW-0813">Transport</keyword>
<keyword evidence="7 9" id="KW-0472">Membrane</keyword>
<dbReference type="Proteomes" id="UP000565723">
    <property type="component" value="Unassembled WGS sequence"/>
</dbReference>
<evidence type="ECO:0000256" key="4">
    <source>
        <dbReference type="ARBA" id="ARBA00022519"/>
    </source>
</evidence>
<evidence type="ECO:0000313" key="12">
    <source>
        <dbReference type="Proteomes" id="UP000565723"/>
    </source>
</evidence>
<reference evidence="11 12" key="1">
    <citation type="journal article" date="2020" name="Proc. Natl. Acad. Sci. U.S.A.">
        <title>Ecological drivers of bacterial community assembly in synthetic phycospheres.</title>
        <authorList>
            <person name="Fu H."/>
            <person name="Uchimiya M."/>
            <person name="Gore J."/>
            <person name="Moran M.A."/>
        </authorList>
    </citation>
    <scope>NUCLEOTIDE SEQUENCE [LARGE SCALE GENOMIC DNA]</scope>
    <source>
        <strain evidence="11">HF-Din03</strain>
    </source>
</reference>